<dbReference type="SMART" id="SM00861">
    <property type="entry name" value="Transket_pyr"/>
    <property type="match status" value="1"/>
</dbReference>
<feature type="binding site" evidence="10">
    <location>
        <position position="77"/>
    </location>
    <ligand>
        <name>thiamine diphosphate</name>
        <dbReference type="ChEBI" id="CHEBI:58937"/>
    </ligand>
</feature>
<dbReference type="InterPro" id="IPR009014">
    <property type="entry name" value="Transketo_C/PFOR_II"/>
</dbReference>
<dbReference type="GO" id="GO:0005829">
    <property type="term" value="C:cytosol"/>
    <property type="evidence" value="ECO:0007669"/>
    <property type="project" value="TreeGrafter"/>
</dbReference>
<feature type="binding site" evidence="10">
    <location>
        <begin position="118"/>
        <end position="120"/>
    </location>
    <ligand>
        <name>thiamine diphosphate</name>
        <dbReference type="ChEBI" id="CHEBI:58937"/>
    </ligand>
</feature>
<comment type="function">
    <text evidence="10">Catalyzes the acyloin condensation reaction between C atoms 2 and 3 of pyruvate and glyceraldehyde 3-phosphate to yield 1-deoxy-D-xylulose-5-phosphate (DXP).</text>
</comment>
<dbReference type="NCBIfam" id="TIGR00204">
    <property type="entry name" value="dxs"/>
    <property type="match status" value="1"/>
</dbReference>
<keyword evidence="9 10" id="KW-0414">Isoprene biosynthesis</keyword>
<dbReference type="InterPro" id="IPR029061">
    <property type="entry name" value="THDP-binding"/>
</dbReference>
<evidence type="ECO:0000256" key="4">
    <source>
        <dbReference type="ARBA" id="ARBA00022679"/>
    </source>
</evidence>
<dbReference type="Pfam" id="PF02779">
    <property type="entry name" value="Transket_pyr"/>
    <property type="match status" value="1"/>
</dbReference>
<dbReference type="GO" id="GO:0008661">
    <property type="term" value="F:1-deoxy-D-xylulose-5-phosphate synthase activity"/>
    <property type="evidence" value="ECO:0007669"/>
    <property type="project" value="UniProtKB-UniRule"/>
</dbReference>
<evidence type="ECO:0000259" key="11">
    <source>
        <dbReference type="SMART" id="SM00861"/>
    </source>
</evidence>
<dbReference type="NCBIfam" id="NF003933">
    <property type="entry name" value="PRK05444.2-2"/>
    <property type="match status" value="1"/>
</dbReference>
<dbReference type="GO" id="GO:0030976">
    <property type="term" value="F:thiamine pyrophosphate binding"/>
    <property type="evidence" value="ECO:0007669"/>
    <property type="project" value="UniProtKB-UniRule"/>
</dbReference>
<dbReference type="Pfam" id="PF02780">
    <property type="entry name" value="Transketolase_C"/>
    <property type="match status" value="1"/>
</dbReference>
<dbReference type="GO" id="GO:0016114">
    <property type="term" value="P:terpenoid biosynthetic process"/>
    <property type="evidence" value="ECO:0007669"/>
    <property type="project" value="UniProtKB-UniRule"/>
</dbReference>
<dbReference type="CDD" id="cd02007">
    <property type="entry name" value="TPP_DXS"/>
    <property type="match status" value="1"/>
</dbReference>
<dbReference type="FunFam" id="3.40.50.970:FF:000005">
    <property type="entry name" value="1-deoxy-D-xylulose-5-phosphate synthase"/>
    <property type="match status" value="1"/>
</dbReference>
<feature type="domain" description="Transketolase-like pyrimidine-binding" evidence="11">
    <location>
        <begin position="319"/>
        <end position="482"/>
    </location>
</feature>
<feature type="binding site" evidence="10">
    <location>
        <position position="178"/>
    </location>
    <ligand>
        <name>thiamine diphosphate</name>
        <dbReference type="ChEBI" id="CHEBI:58937"/>
    </ligand>
</feature>
<feature type="binding site" evidence="10">
    <location>
        <begin position="150"/>
        <end position="151"/>
    </location>
    <ligand>
        <name>thiamine diphosphate</name>
        <dbReference type="ChEBI" id="CHEBI:58937"/>
    </ligand>
</feature>
<accession>A6TR43</accession>
<gene>
    <name evidence="10" type="primary">dxs</name>
    <name evidence="12" type="ordered locus">Amet_2508</name>
</gene>
<dbReference type="CDD" id="cd07033">
    <property type="entry name" value="TPP_PYR_DXS_TK_like"/>
    <property type="match status" value="1"/>
</dbReference>
<dbReference type="EMBL" id="CP000724">
    <property type="protein sequence ID" value="ABR48661.1"/>
    <property type="molecule type" value="Genomic_DNA"/>
</dbReference>
<evidence type="ECO:0000256" key="7">
    <source>
        <dbReference type="ARBA" id="ARBA00022977"/>
    </source>
</evidence>
<dbReference type="EC" id="2.2.1.7" evidence="10"/>
<dbReference type="PROSITE" id="PS00802">
    <property type="entry name" value="TRANSKETOLASE_2"/>
    <property type="match status" value="1"/>
</dbReference>
<feature type="binding site" evidence="10">
    <location>
        <position position="149"/>
    </location>
    <ligand>
        <name>Mg(2+)</name>
        <dbReference type="ChEBI" id="CHEBI:18420"/>
    </ligand>
</feature>
<dbReference type="GO" id="GO:0019288">
    <property type="term" value="P:isopentenyl diphosphate biosynthetic process, methylerythritol 4-phosphate pathway"/>
    <property type="evidence" value="ECO:0007669"/>
    <property type="project" value="TreeGrafter"/>
</dbReference>
<dbReference type="UniPathway" id="UPA00064">
    <property type="reaction ID" value="UER00091"/>
</dbReference>
<dbReference type="InterPro" id="IPR020826">
    <property type="entry name" value="Transketolase_BS"/>
</dbReference>
<keyword evidence="8 10" id="KW-0786">Thiamine pyrophosphate</keyword>
<keyword evidence="7 10" id="KW-0784">Thiamine biosynthesis</keyword>
<dbReference type="SUPFAM" id="SSF52922">
    <property type="entry name" value="TK C-terminal domain-like"/>
    <property type="match status" value="1"/>
</dbReference>
<dbReference type="eggNOG" id="COG1154">
    <property type="taxonomic scope" value="Bacteria"/>
</dbReference>
<name>A6TR43_ALKMQ</name>
<dbReference type="Proteomes" id="UP000001572">
    <property type="component" value="Chromosome"/>
</dbReference>
<evidence type="ECO:0000256" key="9">
    <source>
        <dbReference type="ARBA" id="ARBA00023229"/>
    </source>
</evidence>
<comment type="pathway">
    <text evidence="1 10">Metabolic intermediate biosynthesis; 1-deoxy-D-xylulose 5-phosphate biosynthesis; 1-deoxy-D-xylulose 5-phosphate from D-glyceraldehyde 3-phosphate and pyruvate: step 1/1.</text>
</comment>
<comment type="cofactor">
    <cofactor evidence="10">
        <name>Mg(2+)</name>
        <dbReference type="ChEBI" id="CHEBI:18420"/>
    </cofactor>
    <text evidence="10">Binds 1 Mg(2+) ion per subunit.</text>
</comment>
<feature type="binding site" evidence="10">
    <location>
        <position position="178"/>
    </location>
    <ligand>
        <name>Mg(2+)</name>
        <dbReference type="ChEBI" id="CHEBI:18420"/>
    </ligand>
</feature>
<dbReference type="InterPro" id="IPR005475">
    <property type="entry name" value="Transketolase-like_Pyr-bd"/>
</dbReference>
<protein>
    <recommendedName>
        <fullName evidence="10">1-deoxy-D-xylulose-5-phosphate synthase</fullName>
        <ecNumber evidence="10">2.2.1.7</ecNumber>
    </recommendedName>
    <alternativeName>
        <fullName evidence="10">1-deoxyxylulose-5-phosphate synthase</fullName>
        <shortName evidence="10">DXP synthase</shortName>
        <shortName evidence="10">DXPS</shortName>
    </alternativeName>
</protein>
<dbReference type="PANTHER" id="PTHR43322:SF5">
    <property type="entry name" value="1-DEOXY-D-XYLULOSE-5-PHOSPHATE SYNTHASE, CHLOROPLASTIC"/>
    <property type="match status" value="1"/>
</dbReference>
<dbReference type="AlphaFoldDB" id="A6TR43"/>
<keyword evidence="6 10" id="KW-0460">Magnesium</keyword>
<evidence type="ECO:0000313" key="12">
    <source>
        <dbReference type="EMBL" id="ABR48661.1"/>
    </source>
</evidence>
<dbReference type="OrthoDB" id="9803371at2"/>
<proteinExistence type="inferred from homology"/>
<evidence type="ECO:0000256" key="2">
    <source>
        <dbReference type="ARBA" id="ARBA00011081"/>
    </source>
</evidence>
<dbReference type="InterPro" id="IPR049557">
    <property type="entry name" value="Transketolase_CS"/>
</dbReference>
<dbReference type="InterPro" id="IPR033248">
    <property type="entry name" value="Transketolase_C"/>
</dbReference>
<feature type="binding site" evidence="10">
    <location>
        <position position="370"/>
    </location>
    <ligand>
        <name>thiamine diphosphate</name>
        <dbReference type="ChEBI" id="CHEBI:58937"/>
    </ligand>
</feature>
<evidence type="ECO:0000256" key="6">
    <source>
        <dbReference type="ARBA" id="ARBA00022842"/>
    </source>
</evidence>
<evidence type="ECO:0000256" key="10">
    <source>
        <dbReference type="HAMAP-Rule" id="MF_00315"/>
    </source>
</evidence>
<comment type="similarity">
    <text evidence="2 10">Belongs to the transketolase family. DXPS subfamily.</text>
</comment>
<dbReference type="RefSeq" id="WP_012063636.1">
    <property type="nucleotide sequence ID" value="NC_009633.1"/>
</dbReference>
<reference evidence="13" key="1">
    <citation type="journal article" date="2016" name="Genome Announc.">
        <title>Complete genome sequence of Alkaliphilus metalliredigens strain QYMF, an alkaliphilic and metal-reducing bacterium isolated from borax-contaminated leachate ponds.</title>
        <authorList>
            <person name="Hwang C."/>
            <person name="Copeland A."/>
            <person name="Lucas S."/>
            <person name="Lapidus A."/>
            <person name="Barry K."/>
            <person name="Detter J.C."/>
            <person name="Glavina Del Rio T."/>
            <person name="Hammon N."/>
            <person name="Israni S."/>
            <person name="Dalin E."/>
            <person name="Tice H."/>
            <person name="Pitluck S."/>
            <person name="Chertkov O."/>
            <person name="Brettin T."/>
            <person name="Bruce D."/>
            <person name="Han C."/>
            <person name="Schmutz J."/>
            <person name="Larimer F."/>
            <person name="Land M.L."/>
            <person name="Hauser L."/>
            <person name="Kyrpides N."/>
            <person name="Mikhailova N."/>
            <person name="Ye Q."/>
            <person name="Zhou J."/>
            <person name="Richardson P."/>
            <person name="Fields M.W."/>
        </authorList>
    </citation>
    <scope>NUCLEOTIDE SEQUENCE [LARGE SCALE GENOMIC DNA]</scope>
    <source>
        <strain evidence="13">QYMF</strain>
    </source>
</reference>
<feature type="binding site" evidence="10">
    <location>
        <position position="289"/>
    </location>
    <ligand>
        <name>thiamine diphosphate</name>
        <dbReference type="ChEBI" id="CHEBI:58937"/>
    </ligand>
</feature>
<dbReference type="GO" id="GO:0000287">
    <property type="term" value="F:magnesium ion binding"/>
    <property type="evidence" value="ECO:0007669"/>
    <property type="project" value="UniProtKB-UniRule"/>
</dbReference>
<keyword evidence="5 10" id="KW-0479">Metal-binding</keyword>
<comment type="subunit">
    <text evidence="3 10">Homodimer.</text>
</comment>
<dbReference type="HOGENOM" id="CLU_009227_1_4_9"/>
<dbReference type="PANTHER" id="PTHR43322">
    <property type="entry name" value="1-D-DEOXYXYLULOSE 5-PHOSPHATE SYNTHASE-RELATED"/>
    <property type="match status" value="1"/>
</dbReference>
<dbReference type="InterPro" id="IPR005477">
    <property type="entry name" value="Dxylulose-5-P_synthase"/>
</dbReference>
<evidence type="ECO:0000256" key="5">
    <source>
        <dbReference type="ARBA" id="ARBA00022723"/>
    </source>
</evidence>
<evidence type="ECO:0000256" key="8">
    <source>
        <dbReference type="ARBA" id="ARBA00023052"/>
    </source>
</evidence>
<dbReference type="SUPFAM" id="SSF52518">
    <property type="entry name" value="Thiamin diphosphate-binding fold (THDP-binding)"/>
    <property type="match status" value="2"/>
</dbReference>
<evidence type="ECO:0000256" key="3">
    <source>
        <dbReference type="ARBA" id="ARBA00011738"/>
    </source>
</evidence>
<dbReference type="GO" id="GO:0009228">
    <property type="term" value="P:thiamine biosynthetic process"/>
    <property type="evidence" value="ECO:0007669"/>
    <property type="project" value="UniProtKB-UniRule"/>
</dbReference>
<evidence type="ECO:0000256" key="1">
    <source>
        <dbReference type="ARBA" id="ARBA00004980"/>
    </source>
</evidence>
<keyword evidence="4 10" id="KW-0808">Transferase</keyword>
<comment type="cofactor">
    <cofactor evidence="10">
        <name>thiamine diphosphate</name>
        <dbReference type="ChEBI" id="CHEBI:58937"/>
    </cofactor>
    <text evidence="10">Binds 1 thiamine pyrophosphate per subunit.</text>
</comment>
<dbReference type="Gene3D" id="3.40.50.970">
    <property type="match status" value="2"/>
</dbReference>
<comment type="catalytic activity">
    <reaction evidence="10">
        <text>D-glyceraldehyde 3-phosphate + pyruvate + H(+) = 1-deoxy-D-xylulose 5-phosphate + CO2</text>
        <dbReference type="Rhea" id="RHEA:12605"/>
        <dbReference type="ChEBI" id="CHEBI:15361"/>
        <dbReference type="ChEBI" id="CHEBI:15378"/>
        <dbReference type="ChEBI" id="CHEBI:16526"/>
        <dbReference type="ChEBI" id="CHEBI:57792"/>
        <dbReference type="ChEBI" id="CHEBI:59776"/>
        <dbReference type="EC" id="2.2.1.7"/>
    </reaction>
</comment>
<organism evidence="12 13">
    <name type="scientific">Alkaliphilus metalliredigens (strain QYMF)</name>
    <dbReference type="NCBI Taxonomy" id="293826"/>
    <lineage>
        <taxon>Bacteria</taxon>
        <taxon>Bacillati</taxon>
        <taxon>Bacillota</taxon>
        <taxon>Clostridia</taxon>
        <taxon>Peptostreptococcales</taxon>
        <taxon>Natronincolaceae</taxon>
        <taxon>Alkaliphilus</taxon>
    </lineage>
</organism>
<dbReference type="KEGG" id="amt:Amet_2508"/>
<dbReference type="STRING" id="293826.Amet_2508"/>
<sequence>MRKVYRYLEQINSPEDLKKLKENEVRLLAHDIRKFLVQSVSKTGGHLASNLGVVELTLALHTIYDTLKDKIIWDVGHQAYVHKILTGRREQFKTLRQYKGLSGFPKRHESSHDHFDTGHSSTSISAALGLASARDLKKEKHEVVAVIGDGALTGGMAFEALNHGGQSKKNITVVLNDNEMSISQNVGGLSNYLSKIRTAPIYAKVKDDLELLLGNIPAIGKSVKKTAEKAKDSIKYFFVPGILFEELGFTYIGPIDGHDYNALCTAIKNSKNIKGPKLIHVITKKGKGYKLAEKSPAEFHGVSPFKIETGKPISLTKNLSFSEVAGNTLIEAAKTNPRIVTITAAMPSGTGLADFAEQFPERFFDVGIAEQHAVTFAAGMAAEGYKPFFAVYSTFLQRAFDQVIHDVCIQNLPVTFLIDRAGLVGNDGETHHGVFDISFLSCIPNLTILAAKDGNELQAMIQFAEKHEGPVAIRYPRGTTALDKEKSILPIQLGKGEVICDWGKDALILTVGNMNEIGVALCQQLNNKGIGATVINPRFIKPIDQHLILQHAKSHKRIYVLEDNAKIGGFGEQIRSFLNEYEVYKPVKLFALPDAFIEQGNVALLYKDCKLNQEEIFTEIYQDFTKGIIGKLAITR</sequence>
<keyword evidence="13" id="KW-1185">Reference proteome</keyword>
<dbReference type="HAMAP" id="MF_00315">
    <property type="entry name" value="DXP_synth"/>
    <property type="match status" value="1"/>
</dbReference>
<evidence type="ECO:0000313" key="13">
    <source>
        <dbReference type="Proteomes" id="UP000001572"/>
    </source>
</evidence>
<dbReference type="Gene3D" id="3.40.50.920">
    <property type="match status" value="1"/>
</dbReference>
<dbReference type="PROSITE" id="PS00801">
    <property type="entry name" value="TRANSKETOLASE_1"/>
    <property type="match status" value="1"/>
</dbReference>
<dbReference type="Pfam" id="PF13292">
    <property type="entry name" value="DXP_synthase_N"/>
    <property type="match status" value="1"/>
</dbReference>